<dbReference type="GO" id="GO:0071111">
    <property type="term" value="F:cyclic-guanylate-specific phosphodiesterase activity"/>
    <property type="evidence" value="ECO:0007669"/>
    <property type="project" value="InterPro"/>
</dbReference>
<gene>
    <name evidence="2" type="ORF">CKY28_04660</name>
</gene>
<evidence type="ECO:0000313" key="2">
    <source>
        <dbReference type="EMBL" id="PAX09130.1"/>
    </source>
</evidence>
<dbReference type="PROSITE" id="PS50883">
    <property type="entry name" value="EAL"/>
    <property type="match status" value="1"/>
</dbReference>
<dbReference type="SMART" id="SM00052">
    <property type="entry name" value="EAL"/>
    <property type="match status" value="1"/>
</dbReference>
<evidence type="ECO:0000259" key="1">
    <source>
        <dbReference type="PROSITE" id="PS50883"/>
    </source>
</evidence>
<organism evidence="2 3">
    <name type="scientific">Sphingomonas lenta</name>
    <dbReference type="NCBI Taxonomy" id="1141887"/>
    <lineage>
        <taxon>Bacteria</taxon>
        <taxon>Pseudomonadati</taxon>
        <taxon>Pseudomonadota</taxon>
        <taxon>Alphaproteobacteria</taxon>
        <taxon>Sphingomonadales</taxon>
        <taxon>Sphingomonadaceae</taxon>
        <taxon>Sphingomonas</taxon>
    </lineage>
</organism>
<proteinExistence type="predicted"/>
<dbReference type="Pfam" id="PF00563">
    <property type="entry name" value="EAL"/>
    <property type="match status" value="1"/>
</dbReference>
<name>A0A2A2SIZ4_9SPHN</name>
<dbReference type="CDD" id="cd01948">
    <property type="entry name" value="EAL"/>
    <property type="match status" value="1"/>
</dbReference>
<feature type="domain" description="EAL" evidence="1">
    <location>
        <begin position="1"/>
        <end position="247"/>
    </location>
</feature>
<reference evidence="3" key="1">
    <citation type="submission" date="2017-09" db="EMBL/GenBank/DDBJ databases">
        <authorList>
            <person name="Feng G."/>
            <person name="Zhu H."/>
        </authorList>
    </citation>
    <scope>NUCLEOTIDE SEQUENCE [LARGE SCALE GENOMIC DNA]</scope>
    <source>
        <strain evidence="3">1PNM-20</strain>
    </source>
</reference>
<dbReference type="PANTHER" id="PTHR33121">
    <property type="entry name" value="CYCLIC DI-GMP PHOSPHODIESTERASE PDEF"/>
    <property type="match status" value="1"/>
</dbReference>
<accession>A0A2A2SIZ4</accession>
<dbReference type="InterPro" id="IPR001633">
    <property type="entry name" value="EAL_dom"/>
</dbReference>
<dbReference type="AlphaFoldDB" id="A0A2A2SIZ4"/>
<dbReference type="Proteomes" id="UP000218151">
    <property type="component" value="Unassembled WGS sequence"/>
</dbReference>
<dbReference type="Gene3D" id="3.20.20.450">
    <property type="entry name" value="EAL domain"/>
    <property type="match status" value="1"/>
</dbReference>
<dbReference type="InterPro" id="IPR035919">
    <property type="entry name" value="EAL_sf"/>
</dbReference>
<dbReference type="PANTHER" id="PTHR33121:SF70">
    <property type="entry name" value="SIGNALING PROTEIN YKOW"/>
    <property type="match status" value="1"/>
</dbReference>
<protein>
    <recommendedName>
        <fullName evidence="1">EAL domain-containing protein</fullName>
    </recommendedName>
</protein>
<comment type="caution">
    <text evidence="2">The sequence shown here is derived from an EMBL/GenBank/DDBJ whole genome shotgun (WGS) entry which is preliminary data.</text>
</comment>
<dbReference type="OrthoDB" id="7462471at2"/>
<sequence>MRDLRRAIEARELRLHYQPKLRSRTNSIDSVEALLRWPHPTRGQVSIERVIHLAESTGAIRDLTEWVVAQAVADQARLAAAGHDLTVYVNISGVLLPDADFARRVLRTVAVANGRIGFEVTETAVIQDPEGALANLRAFSEAGIKIAIDDYGSGLSSLSYLKQLPAHELKIDQMFVSGLIESHRDPLLVRSSIDLAHALDMEVTAEGVDDPMALSLLRVMGCDLVQGYLISPAIEIGELERFLAGFDGEHLDVPRLIIPEVGKAAG</sequence>
<evidence type="ECO:0000313" key="3">
    <source>
        <dbReference type="Proteomes" id="UP000218151"/>
    </source>
</evidence>
<keyword evidence="3" id="KW-1185">Reference proteome</keyword>
<dbReference type="SUPFAM" id="SSF141868">
    <property type="entry name" value="EAL domain-like"/>
    <property type="match status" value="1"/>
</dbReference>
<dbReference type="EMBL" id="NSLI01000002">
    <property type="protein sequence ID" value="PAX09130.1"/>
    <property type="molecule type" value="Genomic_DNA"/>
</dbReference>
<dbReference type="InterPro" id="IPR050706">
    <property type="entry name" value="Cyclic-di-GMP_PDE-like"/>
</dbReference>